<organism evidence="7 8">
    <name type="scientific">Clostridium aminobutyricum</name>
    <dbReference type="NCBI Taxonomy" id="33953"/>
    <lineage>
        <taxon>Bacteria</taxon>
        <taxon>Bacillati</taxon>
        <taxon>Bacillota</taxon>
        <taxon>Clostridia</taxon>
        <taxon>Eubacteriales</taxon>
        <taxon>Clostridiaceae</taxon>
        <taxon>Clostridium</taxon>
    </lineage>
</organism>
<keyword evidence="2" id="KW-0663">Pyridoxal phosphate</keyword>
<evidence type="ECO:0000256" key="3">
    <source>
        <dbReference type="ARBA" id="ARBA00023015"/>
    </source>
</evidence>
<comment type="caution">
    <text evidence="7">The sequence shown here is derived from an EMBL/GenBank/DDBJ whole genome shotgun (WGS) entry which is preliminary data.</text>
</comment>
<dbReference type="GO" id="GO:0003700">
    <property type="term" value="F:DNA-binding transcription factor activity"/>
    <property type="evidence" value="ECO:0007669"/>
    <property type="project" value="InterPro"/>
</dbReference>
<dbReference type="PROSITE" id="PS50949">
    <property type="entry name" value="HTH_GNTR"/>
    <property type="match status" value="1"/>
</dbReference>
<dbReference type="InterPro" id="IPR004839">
    <property type="entry name" value="Aminotransferase_I/II_large"/>
</dbReference>
<dbReference type="Pfam" id="PF00155">
    <property type="entry name" value="Aminotran_1_2"/>
    <property type="match status" value="1"/>
</dbReference>
<dbReference type="InterPro" id="IPR036388">
    <property type="entry name" value="WH-like_DNA-bd_sf"/>
</dbReference>
<dbReference type="InterPro" id="IPR036390">
    <property type="entry name" value="WH_DNA-bd_sf"/>
</dbReference>
<evidence type="ECO:0000256" key="5">
    <source>
        <dbReference type="ARBA" id="ARBA00023163"/>
    </source>
</evidence>
<feature type="domain" description="HTH gntR-type" evidence="6">
    <location>
        <begin position="10"/>
        <end position="78"/>
    </location>
</feature>
<dbReference type="SMART" id="SM00345">
    <property type="entry name" value="HTH_GNTR"/>
    <property type="match status" value="1"/>
</dbReference>
<evidence type="ECO:0000256" key="4">
    <source>
        <dbReference type="ARBA" id="ARBA00023125"/>
    </source>
</evidence>
<accession>A0A939D713</accession>
<dbReference type="CDD" id="cd07377">
    <property type="entry name" value="WHTH_GntR"/>
    <property type="match status" value="1"/>
</dbReference>
<dbReference type="PANTHER" id="PTHR46577:SF1">
    <property type="entry name" value="HTH-TYPE TRANSCRIPTIONAL REGULATORY PROTEIN GABR"/>
    <property type="match status" value="1"/>
</dbReference>
<dbReference type="Gene3D" id="1.10.10.10">
    <property type="entry name" value="Winged helix-like DNA-binding domain superfamily/Winged helix DNA-binding domain"/>
    <property type="match status" value="1"/>
</dbReference>
<protein>
    <submittedName>
        <fullName evidence="7">PLP-dependent aminotransferase family protein</fullName>
    </submittedName>
</protein>
<dbReference type="RefSeq" id="WP_206581064.1">
    <property type="nucleotide sequence ID" value="NZ_JAFJZZ010000001.1"/>
</dbReference>
<evidence type="ECO:0000313" key="7">
    <source>
        <dbReference type="EMBL" id="MBN7772246.1"/>
    </source>
</evidence>
<dbReference type="AlphaFoldDB" id="A0A939D713"/>
<dbReference type="InterPro" id="IPR000524">
    <property type="entry name" value="Tscrpt_reg_HTH_GntR"/>
</dbReference>
<dbReference type="GO" id="GO:0003677">
    <property type="term" value="F:DNA binding"/>
    <property type="evidence" value="ECO:0007669"/>
    <property type="project" value="UniProtKB-KW"/>
</dbReference>
<name>A0A939D713_CLOAM</name>
<keyword evidence="8" id="KW-1185">Reference proteome</keyword>
<dbReference type="Gene3D" id="3.40.640.10">
    <property type="entry name" value="Type I PLP-dependent aspartate aminotransferase-like (Major domain)"/>
    <property type="match status" value="1"/>
</dbReference>
<dbReference type="PANTHER" id="PTHR46577">
    <property type="entry name" value="HTH-TYPE TRANSCRIPTIONAL REGULATORY PROTEIN GABR"/>
    <property type="match status" value="1"/>
</dbReference>
<dbReference type="SUPFAM" id="SSF53383">
    <property type="entry name" value="PLP-dependent transferases"/>
    <property type="match status" value="1"/>
</dbReference>
<reference evidence="7" key="1">
    <citation type="submission" date="2021-02" db="EMBL/GenBank/DDBJ databases">
        <title>Abyssanaerobacter marinus gen.nov., sp., nov, anaerobic bacterium isolated from the Onnuri vent field of Indian Ocean and suggestion of Mogibacteriaceae fam. nov., and proposal of reclassification of ambiguous this family's genus member.</title>
        <authorList>
            <person name="Kim Y.J."/>
            <person name="Yang J.-A."/>
        </authorList>
    </citation>
    <scope>NUCLEOTIDE SEQUENCE</scope>
    <source>
        <strain evidence="7">DSM 2634</strain>
    </source>
</reference>
<keyword evidence="4" id="KW-0238">DNA-binding</keyword>
<keyword evidence="5" id="KW-0804">Transcription</keyword>
<dbReference type="InterPro" id="IPR051446">
    <property type="entry name" value="HTH_trans_reg/aminotransferase"/>
</dbReference>
<dbReference type="SUPFAM" id="SSF46785">
    <property type="entry name" value="Winged helix' DNA-binding domain"/>
    <property type="match status" value="1"/>
</dbReference>
<keyword evidence="7" id="KW-0808">Transferase</keyword>
<proteinExistence type="inferred from homology"/>
<dbReference type="InterPro" id="IPR015424">
    <property type="entry name" value="PyrdxlP-dep_Trfase"/>
</dbReference>
<evidence type="ECO:0000256" key="2">
    <source>
        <dbReference type="ARBA" id="ARBA00022898"/>
    </source>
</evidence>
<dbReference type="EMBL" id="JAFJZZ010000001">
    <property type="protein sequence ID" value="MBN7772246.1"/>
    <property type="molecule type" value="Genomic_DNA"/>
</dbReference>
<keyword evidence="7" id="KW-0032">Aminotransferase</keyword>
<dbReference type="Pfam" id="PF00392">
    <property type="entry name" value="GntR"/>
    <property type="match status" value="1"/>
</dbReference>
<evidence type="ECO:0000313" key="8">
    <source>
        <dbReference type="Proteomes" id="UP000664545"/>
    </source>
</evidence>
<dbReference type="GO" id="GO:0008483">
    <property type="term" value="F:transaminase activity"/>
    <property type="evidence" value="ECO:0007669"/>
    <property type="project" value="UniProtKB-KW"/>
</dbReference>
<dbReference type="CDD" id="cd00609">
    <property type="entry name" value="AAT_like"/>
    <property type="match status" value="1"/>
</dbReference>
<gene>
    <name evidence="7" type="ORF">JYB65_02615</name>
</gene>
<evidence type="ECO:0000259" key="6">
    <source>
        <dbReference type="PROSITE" id="PS50949"/>
    </source>
</evidence>
<evidence type="ECO:0000256" key="1">
    <source>
        <dbReference type="ARBA" id="ARBA00005384"/>
    </source>
</evidence>
<dbReference type="InterPro" id="IPR015421">
    <property type="entry name" value="PyrdxlP-dep_Trfase_major"/>
</dbReference>
<dbReference type="GO" id="GO:0030170">
    <property type="term" value="F:pyridoxal phosphate binding"/>
    <property type="evidence" value="ECO:0007669"/>
    <property type="project" value="InterPro"/>
</dbReference>
<comment type="similarity">
    <text evidence="1">In the C-terminal section; belongs to the class-I pyridoxal-phosphate-dependent aminotransferase family.</text>
</comment>
<keyword evidence="3" id="KW-0805">Transcription regulation</keyword>
<dbReference type="Proteomes" id="UP000664545">
    <property type="component" value="Unassembled WGS sequence"/>
</dbReference>
<sequence length="475" mass="54821">MITVDKERNIPIYLQIYNQIKEQIISGQLEKGSVLLSTRNLARTLQVSRNTVESAYQQLCSEGYVSSKVCSGYIVQKVEVSLYHQFSSQRKQSLSEVLKEFHEQGVKPPAKYNFQYGRLNLEDFPLATWRKMINRVLSSEENNCLCAYNDRLGEADLRVEIMKYLYHSRGVSCKPEQIILCSGTLSCLSIICQLFMDQDRKIAVEEPCYDSARILFQNHGFQVSPIELEEDGLDIGKLNHTSSKLIYATPSHQFPTGTVMPINKRLKLIEWAGKNDAYIIEDDYDSELRYNSRPIPSMSSLDNKGRVIYMNTFSKSFAPALRMSFIVLPYSLLEKYKMNWSKYNCNVPWLEQKAMYLFMKEGNWERHLRKICLLNKRKHDALVNSIHQYMKDRVTIHGKNAGLHILLEVNNQMSEKLLIEKAAGVNVKVYPVSNYWANPQNYTDNMVLMGFSGLSEEEIIEGIQLLESVWFDSPS</sequence>